<feature type="transmembrane region" description="Helical" evidence="1">
    <location>
        <begin position="103"/>
        <end position="134"/>
    </location>
</feature>
<evidence type="ECO:0000313" key="3">
    <source>
        <dbReference type="Proteomes" id="UP000030635"/>
    </source>
</evidence>
<dbReference type="HOGENOM" id="CLU_088499_0_0_9"/>
<dbReference type="Proteomes" id="UP000030635">
    <property type="component" value="Chromosome"/>
</dbReference>
<evidence type="ECO:0000256" key="1">
    <source>
        <dbReference type="SAM" id="Phobius"/>
    </source>
</evidence>
<dbReference type="PANTHER" id="PTHR37305">
    <property type="entry name" value="INTEGRAL MEMBRANE PROTEIN-RELATED"/>
    <property type="match status" value="1"/>
</dbReference>
<reference evidence="2 3" key="1">
    <citation type="journal article" date="2015" name="Infect. Genet. Evol.">
        <title>Genomic sequences of six botulinum neurotoxin-producing strains representing three clostridial species illustrate the mobility and diversity of botulinum neurotoxin genes.</title>
        <authorList>
            <person name="Smith T.J."/>
            <person name="Hill K.K."/>
            <person name="Xie G."/>
            <person name="Foley B.T."/>
            <person name="Williamson C.H."/>
            <person name="Foster J.T."/>
            <person name="Johnson S.L."/>
            <person name="Chertkov O."/>
            <person name="Teshima H."/>
            <person name="Gibbons H.S."/>
            <person name="Johnsky L.A."/>
            <person name="Karavis M.A."/>
            <person name="Smith L.A."/>
        </authorList>
    </citation>
    <scope>NUCLEOTIDE SEQUENCE [LARGE SCALE GENOMIC DNA]</scope>
    <source>
        <strain evidence="2">Sullivan</strain>
    </source>
</reference>
<protein>
    <submittedName>
        <fullName evidence="2">ABC-2 transporter family protein</fullName>
    </submittedName>
</protein>
<gene>
    <name evidence="2" type="ORF">U729_2419</name>
</gene>
<feature type="transmembrane region" description="Helical" evidence="1">
    <location>
        <begin position="242"/>
        <end position="266"/>
    </location>
</feature>
<dbReference type="RefSeq" id="WP_039315346.1">
    <property type="nucleotide sequence ID" value="NZ_CP006905.1"/>
</dbReference>
<dbReference type="eggNOG" id="ENOG5030FG4">
    <property type="taxonomic scope" value="Bacteria"/>
</dbReference>
<proteinExistence type="predicted"/>
<organism evidence="2 3">
    <name type="scientific">Clostridium baratii str. Sullivan</name>
    <dbReference type="NCBI Taxonomy" id="1415775"/>
    <lineage>
        <taxon>Bacteria</taxon>
        <taxon>Bacillati</taxon>
        <taxon>Bacillota</taxon>
        <taxon>Clostridia</taxon>
        <taxon>Eubacteriales</taxon>
        <taxon>Clostridiaceae</taxon>
        <taxon>Clostridium</taxon>
    </lineage>
</organism>
<keyword evidence="1" id="KW-0812">Transmembrane</keyword>
<dbReference type="STRING" id="1561.NPD11_616"/>
<dbReference type="OrthoDB" id="2677990at2"/>
<dbReference type="EMBL" id="CP006905">
    <property type="protein sequence ID" value="AIY83276.1"/>
    <property type="molecule type" value="Genomic_DNA"/>
</dbReference>
<evidence type="ECO:0000313" key="2">
    <source>
        <dbReference type="EMBL" id="AIY83276.1"/>
    </source>
</evidence>
<sequence length="273" mass="31605">MTNLFLSEFKRLWSRKSTIICFLLIPIVLIATSKYYLGVNKTMDITNPQYTSFFNFPVAAIQEQLLLVFNGVVILFLVLSITQEVCDGSIRMVLIRRFKPEEVFVCKFIVTLITVFLYLVVYLILAYIIGFFMFEKLDNVSVFYFSKTFNGFELFLYTIKYYFLSFLTLISVASLVFFISTISKSVIIALGTSAGLILGLMAYPTIIRVFLYKSKNIIKYTLLSITEIQHEGIAMMLGEDKLFINFSLFVVLVYIVVFFFITYVIYKKSDQLM</sequence>
<feature type="transmembrane region" description="Helical" evidence="1">
    <location>
        <begin position="186"/>
        <end position="206"/>
    </location>
</feature>
<feature type="transmembrane region" description="Helical" evidence="1">
    <location>
        <begin position="154"/>
        <end position="179"/>
    </location>
</feature>
<name>A0A0A7FWT6_9CLOT</name>
<keyword evidence="1" id="KW-1133">Transmembrane helix</keyword>
<dbReference type="AlphaFoldDB" id="A0A0A7FWT6"/>
<dbReference type="KEGG" id="cbv:U729_2419"/>
<keyword evidence="3" id="KW-1185">Reference proteome</keyword>
<accession>A0A0A7FWT6</accession>
<feature type="transmembrane region" description="Helical" evidence="1">
    <location>
        <begin position="59"/>
        <end position="82"/>
    </location>
</feature>
<keyword evidence="1" id="KW-0472">Membrane</keyword>
<dbReference type="PANTHER" id="PTHR37305:SF1">
    <property type="entry name" value="MEMBRANE PROTEIN"/>
    <property type="match status" value="1"/>
</dbReference>
<feature type="transmembrane region" description="Helical" evidence="1">
    <location>
        <begin position="20"/>
        <end position="39"/>
    </location>
</feature>